<dbReference type="InterPro" id="IPR029063">
    <property type="entry name" value="SAM-dependent_MTases_sf"/>
</dbReference>
<feature type="compositionally biased region" description="Basic and acidic residues" evidence="1">
    <location>
        <begin position="313"/>
        <end position="326"/>
    </location>
</feature>
<dbReference type="InterPro" id="IPR021463">
    <property type="entry name" value="Methyltransf_34"/>
</dbReference>
<evidence type="ECO:0008006" key="4">
    <source>
        <dbReference type="Google" id="ProtNLM"/>
    </source>
</evidence>
<feature type="region of interest" description="Disordered" evidence="1">
    <location>
        <begin position="1"/>
        <end position="31"/>
    </location>
</feature>
<organism evidence="2 3">
    <name type="scientific">Microthyrium microscopicum</name>
    <dbReference type="NCBI Taxonomy" id="703497"/>
    <lineage>
        <taxon>Eukaryota</taxon>
        <taxon>Fungi</taxon>
        <taxon>Dikarya</taxon>
        <taxon>Ascomycota</taxon>
        <taxon>Pezizomycotina</taxon>
        <taxon>Dothideomycetes</taxon>
        <taxon>Dothideomycetes incertae sedis</taxon>
        <taxon>Microthyriales</taxon>
        <taxon>Microthyriaceae</taxon>
        <taxon>Microthyrium</taxon>
    </lineage>
</organism>
<dbReference type="OrthoDB" id="6419443at2759"/>
<keyword evidence="3" id="KW-1185">Reference proteome</keyword>
<dbReference type="AlphaFoldDB" id="A0A6A6TUB4"/>
<evidence type="ECO:0000313" key="2">
    <source>
        <dbReference type="EMBL" id="KAF2663422.1"/>
    </source>
</evidence>
<gene>
    <name evidence="2" type="ORF">BT63DRAFT_118107</name>
</gene>
<reference evidence="2" key="1">
    <citation type="journal article" date="2020" name="Stud. Mycol.">
        <title>101 Dothideomycetes genomes: a test case for predicting lifestyles and emergence of pathogens.</title>
        <authorList>
            <person name="Haridas S."/>
            <person name="Albert R."/>
            <person name="Binder M."/>
            <person name="Bloem J."/>
            <person name="Labutti K."/>
            <person name="Salamov A."/>
            <person name="Andreopoulos B."/>
            <person name="Baker S."/>
            <person name="Barry K."/>
            <person name="Bills G."/>
            <person name="Bluhm B."/>
            <person name="Cannon C."/>
            <person name="Castanera R."/>
            <person name="Culley D."/>
            <person name="Daum C."/>
            <person name="Ezra D."/>
            <person name="Gonzalez J."/>
            <person name="Henrissat B."/>
            <person name="Kuo A."/>
            <person name="Liang C."/>
            <person name="Lipzen A."/>
            <person name="Lutzoni F."/>
            <person name="Magnuson J."/>
            <person name="Mondo S."/>
            <person name="Nolan M."/>
            <person name="Ohm R."/>
            <person name="Pangilinan J."/>
            <person name="Park H.-J."/>
            <person name="Ramirez L."/>
            <person name="Alfaro M."/>
            <person name="Sun H."/>
            <person name="Tritt A."/>
            <person name="Yoshinaga Y."/>
            <person name="Zwiers L.-H."/>
            <person name="Turgeon B."/>
            <person name="Goodwin S."/>
            <person name="Spatafora J."/>
            <person name="Crous P."/>
            <person name="Grigoriev I."/>
        </authorList>
    </citation>
    <scope>NUCLEOTIDE SEQUENCE</scope>
    <source>
        <strain evidence="2">CBS 115976</strain>
    </source>
</reference>
<evidence type="ECO:0000313" key="3">
    <source>
        <dbReference type="Proteomes" id="UP000799302"/>
    </source>
</evidence>
<dbReference type="Gene3D" id="3.40.50.150">
    <property type="entry name" value="Vaccinia Virus protein VP39"/>
    <property type="match status" value="1"/>
</dbReference>
<accession>A0A6A6TUB4</accession>
<dbReference type="Proteomes" id="UP000799302">
    <property type="component" value="Unassembled WGS sequence"/>
</dbReference>
<dbReference type="EMBL" id="MU004245">
    <property type="protein sequence ID" value="KAF2663422.1"/>
    <property type="molecule type" value="Genomic_DNA"/>
</dbReference>
<name>A0A6A6TUB4_9PEZI</name>
<feature type="region of interest" description="Disordered" evidence="1">
    <location>
        <begin position="313"/>
        <end position="337"/>
    </location>
</feature>
<proteinExistence type="predicted"/>
<protein>
    <recommendedName>
        <fullName evidence="4">25S rRNA (Uridine(2843)-N(3))-methyltransferase</fullName>
    </recommendedName>
</protein>
<evidence type="ECO:0000256" key="1">
    <source>
        <dbReference type="SAM" id="MobiDB-lite"/>
    </source>
</evidence>
<sequence>MPSKRPPNRSKPSVASQANRNAVPPDDDPEASLANPAVISLALQQLTLNVFRKAFPDTFNPELANTLQSVKRALFERDFMTAFGDAAHLQAYAARWSPSRALAYTLVFCEALNTIGLYSKVPAPAPSNEPEAMRIVCLGGGAGAELVALGAAVKSLRDEGQDARRSIEMTAVDIAAWGPIMETLFQGLVTPPPISKYAAAHVVAANVPLIGPTDLRYSFIQRNLLDTSPEEVANLVSGADLVTIFFTLNELYSTSMAKTNTLLMRIKKNMAPGSHILVVDSAGSYATITLNGGEKNYPMHWLLDHIMLKEKDGDKKAEGEASKSKSGEPSWTKLQSEESTWFRIPEGLKYPPELENMRYQLHLYQNSKDVPQP</sequence>
<dbReference type="Pfam" id="PF11312">
    <property type="entry name" value="Methyltransf_34"/>
    <property type="match status" value="1"/>
</dbReference>